<dbReference type="EMBL" id="GIFC01006223">
    <property type="protein sequence ID" value="MXU88306.1"/>
    <property type="molecule type" value="Transcribed_RNA"/>
</dbReference>
<dbReference type="AlphaFoldDB" id="A0A6B0UHB4"/>
<protein>
    <submittedName>
        <fullName evidence="1">Putative secreted protein</fullName>
    </submittedName>
</protein>
<proteinExistence type="predicted"/>
<accession>A0A6B0UHB4</accession>
<name>A0A6B0UHB4_IXORI</name>
<reference evidence="1" key="1">
    <citation type="submission" date="2019-12" db="EMBL/GenBank/DDBJ databases">
        <title>An insight into the sialome of adult female Ixodes ricinus ticks feeding for 6 days.</title>
        <authorList>
            <person name="Perner J."/>
            <person name="Ribeiro J.M.C."/>
        </authorList>
    </citation>
    <scope>NUCLEOTIDE SEQUENCE</scope>
    <source>
        <strain evidence="1">Semi-engorged</strain>
        <tissue evidence="1">Salivary glands</tissue>
    </source>
</reference>
<evidence type="ECO:0000313" key="1">
    <source>
        <dbReference type="EMBL" id="MXU88306.1"/>
    </source>
</evidence>
<sequence length="101" mass="11459">MFVLLHGFFCLTKRAKSSTLGVCAHFKTITPPREWLANNLVCILRQFMFALWDVWCSGMCRLNYVALGLQHLGFGGGIDLVRRQPIGPCSLVFQDEHQIFA</sequence>
<organism evidence="1">
    <name type="scientific">Ixodes ricinus</name>
    <name type="common">Common tick</name>
    <name type="synonym">Acarus ricinus</name>
    <dbReference type="NCBI Taxonomy" id="34613"/>
    <lineage>
        <taxon>Eukaryota</taxon>
        <taxon>Metazoa</taxon>
        <taxon>Ecdysozoa</taxon>
        <taxon>Arthropoda</taxon>
        <taxon>Chelicerata</taxon>
        <taxon>Arachnida</taxon>
        <taxon>Acari</taxon>
        <taxon>Parasitiformes</taxon>
        <taxon>Ixodida</taxon>
        <taxon>Ixodoidea</taxon>
        <taxon>Ixodidae</taxon>
        <taxon>Ixodinae</taxon>
        <taxon>Ixodes</taxon>
    </lineage>
</organism>